<dbReference type="PANTHER" id="PTHR39214:SF1">
    <property type="entry name" value="MICROBODY (PEROXISOME) BIOGENESIS PROTEIN PEROXIN 8 (EUROFUNG)"/>
    <property type="match status" value="1"/>
</dbReference>
<dbReference type="Proteomes" id="UP000037136">
    <property type="component" value="Unassembled WGS sequence"/>
</dbReference>
<gene>
    <name evidence="1" type="ORF">XA68_16180</name>
</gene>
<dbReference type="AlphaFoldDB" id="A0A2A9P726"/>
<dbReference type="Pfam" id="PF26001">
    <property type="entry name" value="Pex8"/>
    <property type="match status" value="1"/>
</dbReference>
<evidence type="ECO:0000313" key="1">
    <source>
        <dbReference type="EMBL" id="PFH56660.1"/>
    </source>
</evidence>
<dbReference type="STRING" id="268505.A0A2A9P726"/>
<accession>A0A2A9P726</accession>
<reference evidence="1 2" key="2">
    <citation type="journal article" date="2017" name="Sci. Rep.">
        <title>Ant-infecting Ophiocordyceps genomes reveal a high diversity of potential behavioral manipulation genes and a possible major role for enterotoxins.</title>
        <authorList>
            <person name="de Bekker C."/>
            <person name="Ohm R.A."/>
            <person name="Evans H.C."/>
            <person name="Brachmann A."/>
            <person name="Hughes D.P."/>
        </authorList>
    </citation>
    <scope>NUCLEOTIDE SEQUENCE [LARGE SCALE GENOMIC DNA]</scope>
    <source>
        <strain evidence="1 2">SC16a</strain>
    </source>
</reference>
<comment type="caution">
    <text evidence="1">The sequence shown here is derived from an EMBL/GenBank/DDBJ whole genome shotgun (WGS) entry which is preliminary data.</text>
</comment>
<evidence type="ECO:0008006" key="3">
    <source>
        <dbReference type="Google" id="ProtNLM"/>
    </source>
</evidence>
<organism evidence="1 2">
    <name type="scientific">Ophiocordyceps unilateralis</name>
    <name type="common">Zombie-ant fungus</name>
    <name type="synonym">Torrubia unilateralis</name>
    <dbReference type="NCBI Taxonomy" id="268505"/>
    <lineage>
        <taxon>Eukaryota</taxon>
        <taxon>Fungi</taxon>
        <taxon>Dikarya</taxon>
        <taxon>Ascomycota</taxon>
        <taxon>Pezizomycotina</taxon>
        <taxon>Sordariomycetes</taxon>
        <taxon>Hypocreomycetidae</taxon>
        <taxon>Hypocreales</taxon>
        <taxon>Ophiocordycipitaceae</taxon>
        <taxon>Ophiocordyceps</taxon>
    </lineage>
</organism>
<name>A0A2A9P726_OPHUN</name>
<dbReference type="OrthoDB" id="2357318at2759"/>
<protein>
    <recommendedName>
        <fullName evidence="3">Peroxisomal membrane protein PEX17</fullName>
    </recommendedName>
</protein>
<evidence type="ECO:0000313" key="2">
    <source>
        <dbReference type="Proteomes" id="UP000037136"/>
    </source>
</evidence>
<reference evidence="1 2" key="1">
    <citation type="journal article" date="2015" name="BMC Genomics">
        <title>Gene expression during zombie ant biting behavior reflects the complexity underlying fungal parasitic behavioral manipulation.</title>
        <authorList>
            <person name="de Bekker C."/>
            <person name="Ohm R.A."/>
            <person name="Loreto R.G."/>
            <person name="Sebastian A."/>
            <person name="Albert I."/>
            <person name="Merrow M."/>
            <person name="Brachmann A."/>
            <person name="Hughes D.P."/>
        </authorList>
    </citation>
    <scope>NUCLEOTIDE SEQUENCE [LARGE SCALE GENOMIC DNA]</scope>
    <source>
        <strain evidence="1 2">SC16a</strain>
    </source>
</reference>
<dbReference type="InterPro" id="IPR055334">
    <property type="entry name" value="PEX8-like"/>
</dbReference>
<dbReference type="EMBL" id="LAZP02000533">
    <property type="protein sequence ID" value="PFH56660.1"/>
    <property type="molecule type" value="Genomic_DNA"/>
</dbReference>
<dbReference type="PANTHER" id="PTHR39214">
    <property type="entry name" value="MICROBODY (PEROXISOME) BIOGENESIS PROTEIN PEROXIN 8 (EUROFUNG)"/>
    <property type="match status" value="1"/>
</dbReference>
<proteinExistence type="predicted"/>
<keyword evidence="2" id="KW-1185">Reference proteome</keyword>
<sequence length="690" mass="74894">MPADQLLNTLLQRYRDVHDASTTDQIIGTTAHLLGRLSNPLNLGILTSQLLTAPAVWHLGDGSPTGSSTAIRIIGIFQTAASNVRRRGAGGGEAGGLSCHAWARAVVKGADDRSRPWRHLLVLTGVMLGMETENGSGSGLSGAARRALQQAVVVATNLALQHVHQDGSLAAASIVTALIFAFPRLSERDRQCIDGNALLPLAVGAMTGEEGFCHGRFLAAVGNDIVEEDAYHVLHWPPNSPSHSLLQELEGRSLMANMGPLSKLAAFAAQQAQASTAVLQAHEALFLFSGRVLDAWRTTALSAVDPDPGERRMSAEMRQTTWPLLCHVLRKLLFGSVVVLQAIVSRSLVDGQMMTDDVAPGIAAKSLLILRNLFFISSRDGNSAFEVYTFSYLTSIDLMTRDRRATNDFLRNLQQSGVAMLPASHLERTLDLFYLNLAEHVPLALSTEACETLIVKPAEVYLSHQGPMSPMMVELFESAHSAILSVLSCPQHSPLTMETAPAYIVKLFQSFPRQISVRQLRVAFQTIMEIVSPPFPIAGLRPELSETLLEMLRCLIPSASSAPLDARHNSPRWRATSQTQDQSVRFSEQSALVMTLVDSLPFLPIRLVEEWLTVAAQLMNGIADPALRTPVRKRFLDILGNGDLDVERAAIGVAWWGTKGGREAVLFGRHGDGLMMSGAMVRVGETQSRL</sequence>